<dbReference type="InterPro" id="IPR049065">
    <property type="entry name" value="Nakanori"/>
</dbReference>
<evidence type="ECO:0008006" key="3">
    <source>
        <dbReference type="Google" id="ProtNLM"/>
    </source>
</evidence>
<organism evidence="1 2">
    <name type="scientific">Hordeum vulgare subsp. vulgare</name>
    <name type="common">Domesticated barley</name>
    <dbReference type="NCBI Taxonomy" id="112509"/>
    <lineage>
        <taxon>Eukaryota</taxon>
        <taxon>Viridiplantae</taxon>
        <taxon>Streptophyta</taxon>
        <taxon>Embryophyta</taxon>
        <taxon>Tracheophyta</taxon>
        <taxon>Spermatophyta</taxon>
        <taxon>Magnoliopsida</taxon>
        <taxon>Liliopsida</taxon>
        <taxon>Poales</taxon>
        <taxon>Poaceae</taxon>
        <taxon>BOP clade</taxon>
        <taxon>Pooideae</taxon>
        <taxon>Triticodae</taxon>
        <taxon>Triticeae</taxon>
        <taxon>Hordeinae</taxon>
        <taxon>Hordeum</taxon>
    </lineage>
</organism>
<accession>A0A8I7B6L6</accession>
<keyword evidence="2" id="KW-1185">Reference proteome</keyword>
<dbReference type="Pfam" id="PF21230">
    <property type="entry name" value="Nakanori"/>
    <property type="match status" value="1"/>
</dbReference>
<reference evidence="1" key="3">
    <citation type="submission" date="2022-01" db="UniProtKB">
        <authorList>
            <consortium name="EnsemblPlants"/>
        </authorList>
    </citation>
    <scope>IDENTIFICATION</scope>
    <source>
        <strain evidence="1">subsp. vulgare</strain>
    </source>
</reference>
<proteinExistence type="predicted"/>
<dbReference type="PANTHER" id="PTHR36482">
    <property type="entry name" value="OSJNBA0024J22.15 PROTEIN"/>
    <property type="match status" value="1"/>
</dbReference>
<reference evidence="1" key="2">
    <citation type="submission" date="2020-10" db="EMBL/GenBank/DDBJ databases">
        <authorList>
            <person name="Scholz U."/>
            <person name="Mascher M."/>
            <person name="Fiebig A."/>
        </authorList>
    </citation>
    <scope>NUCLEOTIDE SEQUENCE [LARGE SCALE GENOMIC DNA]</scope>
    <source>
        <strain evidence="1">cv. Morex</strain>
    </source>
</reference>
<sequence>MKRWKEGSLHCIANACINTGRTRCTKSFIHSLTAIDPSKLAKQMASGVFGTPISEKTVIATGEYKEPITQKDVADYAMKMINAGGKDINALTFVDNLKERYGNGIAVKCLIYNATGATLSLAKYNDWHGHIYDTPYPSDIQNGQWGAFLHVHPSGAAVGSAGAVVYRTKIPSSSRSCDWLFSWTAPYIGDNGVYTEIREEGHYPSVGSWGYIYGVKLANSNLNSTDENYGYVSKTNIGEGSTMNARGVFQFPY</sequence>
<dbReference type="Gramene" id="HORVU.MOREX.r3.3HG0330800.1">
    <property type="protein sequence ID" value="HORVU.MOREX.r3.3HG0330800.1"/>
    <property type="gene ID" value="HORVU.MOREX.r3.3HG0330800"/>
</dbReference>
<dbReference type="InterPro" id="IPR053085">
    <property type="entry name" value="Jasmonate-induced_protein"/>
</dbReference>
<dbReference type="PANTHER" id="PTHR36482:SF5">
    <property type="entry name" value="23 KDA JASMONATE-INDUCED PROTEIN-LIKE"/>
    <property type="match status" value="1"/>
</dbReference>
<protein>
    <recommendedName>
        <fullName evidence="3">23 kDa jasmonate-induced protein-like</fullName>
    </recommendedName>
</protein>
<evidence type="ECO:0000313" key="1">
    <source>
        <dbReference type="EnsemblPlants" id="HORVU.MOREX.r3.3HG0330800.1"/>
    </source>
</evidence>
<dbReference type="SMR" id="A0A8I7B6L6"/>
<dbReference type="Gene3D" id="2.60.270.50">
    <property type="match status" value="1"/>
</dbReference>
<dbReference type="EnsemblPlants" id="HORVU.MOREX.r3.3HG0330800.1">
    <property type="protein sequence ID" value="HORVU.MOREX.r3.3HG0330800.1"/>
    <property type="gene ID" value="HORVU.MOREX.r3.3HG0330800"/>
</dbReference>
<dbReference type="Proteomes" id="UP000011116">
    <property type="component" value="Chromosome 3H"/>
</dbReference>
<evidence type="ECO:0000313" key="2">
    <source>
        <dbReference type="Proteomes" id="UP000011116"/>
    </source>
</evidence>
<name>A0A8I7B6L6_HORVV</name>
<reference evidence="2" key="1">
    <citation type="journal article" date="2012" name="Nature">
        <title>A physical, genetic and functional sequence assembly of the barley genome.</title>
        <authorList>
            <consortium name="The International Barley Genome Sequencing Consortium"/>
            <person name="Mayer K.F."/>
            <person name="Waugh R."/>
            <person name="Brown J.W."/>
            <person name="Schulman A."/>
            <person name="Langridge P."/>
            <person name="Platzer M."/>
            <person name="Fincher G.B."/>
            <person name="Muehlbauer G.J."/>
            <person name="Sato K."/>
            <person name="Close T.J."/>
            <person name="Wise R.P."/>
            <person name="Stein N."/>
        </authorList>
    </citation>
    <scope>NUCLEOTIDE SEQUENCE [LARGE SCALE GENOMIC DNA]</scope>
    <source>
        <strain evidence="2">cv. Morex</strain>
    </source>
</reference>
<dbReference type="AlphaFoldDB" id="A0A8I7B6L6"/>